<protein>
    <recommendedName>
        <fullName evidence="2">NAD(P)H dehydrogenase (quinone)</fullName>
        <ecNumber evidence="2">1.6.5.2</ecNumber>
    </recommendedName>
</protein>
<reference evidence="6 7" key="1">
    <citation type="submission" date="2018-09" db="EMBL/GenBank/DDBJ databases">
        <title>A high-quality reference genome of wild soybean provides a powerful tool to mine soybean genomes.</title>
        <authorList>
            <person name="Xie M."/>
            <person name="Chung C.Y.L."/>
            <person name="Li M.-W."/>
            <person name="Wong F.-L."/>
            <person name="Chan T.-F."/>
            <person name="Lam H.-M."/>
        </authorList>
    </citation>
    <scope>NUCLEOTIDE SEQUENCE [LARGE SCALE GENOMIC DNA]</scope>
    <source>
        <strain evidence="7">cv. W05</strain>
        <tissue evidence="6">Hypocotyl of etiolated seedlings</tissue>
    </source>
</reference>
<comment type="catalytic activity">
    <reaction evidence="4">
        <text>a quinone + NADPH + H(+) = a quinol + NADP(+)</text>
        <dbReference type="Rhea" id="RHEA:46164"/>
        <dbReference type="ChEBI" id="CHEBI:15378"/>
        <dbReference type="ChEBI" id="CHEBI:24646"/>
        <dbReference type="ChEBI" id="CHEBI:57783"/>
        <dbReference type="ChEBI" id="CHEBI:58349"/>
        <dbReference type="ChEBI" id="CHEBI:132124"/>
        <dbReference type="EC" id="1.6.5.2"/>
    </reaction>
</comment>
<comment type="catalytic activity">
    <reaction evidence="3">
        <text>a quinone + NADH + H(+) = a quinol + NAD(+)</text>
        <dbReference type="Rhea" id="RHEA:46160"/>
        <dbReference type="ChEBI" id="CHEBI:15378"/>
        <dbReference type="ChEBI" id="CHEBI:24646"/>
        <dbReference type="ChEBI" id="CHEBI:57540"/>
        <dbReference type="ChEBI" id="CHEBI:57945"/>
        <dbReference type="ChEBI" id="CHEBI:132124"/>
        <dbReference type="EC" id="1.6.5.2"/>
    </reaction>
</comment>
<dbReference type="PANTHER" id="PTHR30546">
    <property type="entry name" value="FLAVODOXIN-RELATED PROTEIN WRBA-RELATED"/>
    <property type="match status" value="1"/>
</dbReference>
<dbReference type="AlphaFoldDB" id="A0A445GPZ3"/>
<dbReference type="EMBL" id="QZWG01000015">
    <property type="protein sequence ID" value="RZB63387.1"/>
    <property type="molecule type" value="Genomic_DNA"/>
</dbReference>
<evidence type="ECO:0000256" key="4">
    <source>
        <dbReference type="ARBA" id="ARBA00048983"/>
    </source>
</evidence>
<dbReference type="Gene3D" id="3.40.50.360">
    <property type="match status" value="1"/>
</dbReference>
<dbReference type="GO" id="GO:0016020">
    <property type="term" value="C:membrane"/>
    <property type="evidence" value="ECO:0007669"/>
    <property type="project" value="TreeGrafter"/>
</dbReference>
<name>A0A445GPZ3_GLYSO</name>
<sequence length="92" mass="9830">MVNKVYIMYRGIEKGAASVEGSDDVPIIKPRELADADGFLFGFLTTFGSMVSQFKAFLEGTISLWLTQALAGKPVGFFSSTSSQGGGQEETP</sequence>
<evidence type="ECO:0000256" key="1">
    <source>
        <dbReference type="ARBA" id="ARBA00006961"/>
    </source>
</evidence>
<evidence type="ECO:0000313" key="7">
    <source>
        <dbReference type="Proteomes" id="UP000289340"/>
    </source>
</evidence>
<dbReference type="Pfam" id="PF03358">
    <property type="entry name" value="FMN_red"/>
    <property type="match status" value="1"/>
</dbReference>
<keyword evidence="7" id="KW-1185">Reference proteome</keyword>
<evidence type="ECO:0000256" key="3">
    <source>
        <dbReference type="ARBA" id="ARBA00047678"/>
    </source>
</evidence>
<dbReference type="EC" id="1.6.5.2" evidence="2"/>
<organism evidence="6 7">
    <name type="scientific">Glycine soja</name>
    <name type="common">Wild soybean</name>
    <dbReference type="NCBI Taxonomy" id="3848"/>
    <lineage>
        <taxon>Eukaryota</taxon>
        <taxon>Viridiplantae</taxon>
        <taxon>Streptophyta</taxon>
        <taxon>Embryophyta</taxon>
        <taxon>Tracheophyta</taxon>
        <taxon>Spermatophyta</taxon>
        <taxon>Magnoliopsida</taxon>
        <taxon>eudicotyledons</taxon>
        <taxon>Gunneridae</taxon>
        <taxon>Pentapetalae</taxon>
        <taxon>rosids</taxon>
        <taxon>fabids</taxon>
        <taxon>Fabales</taxon>
        <taxon>Fabaceae</taxon>
        <taxon>Papilionoideae</taxon>
        <taxon>50 kb inversion clade</taxon>
        <taxon>NPAAA clade</taxon>
        <taxon>indigoferoid/millettioid clade</taxon>
        <taxon>Phaseoleae</taxon>
        <taxon>Glycine</taxon>
        <taxon>Glycine subgen. Soja</taxon>
    </lineage>
</organism>
<evidence type="ECO:0000313" key="6">
    <source>
        <dbReference type="EMBL" id="RZB63387.1"/>
    </source>
</evidence>
<dbReference type="PANTHER" id="PTHR30546:SF56">
    <property type="entry name" value="NAD(P)H DEHYDROGENASE (QUINONE)"/>
    <property type="match status" value="1"/>
</dbReference>
<accession>A0A445GPZ3</accession>
<comment type="caution">
    <text evidence="6">The sequence shown here is derived from an EMBL/GenBank/DDBJ whole genome shotgun (WGS) entry which is preliminary data.</text>
</comment>
<dbReference type="SUPFAM" id="SSF52218">
    <property type="entry name" value="Flavoproteins"/>
    <property type="match status" value="1"/>
</dbReference>
<evidence type="ECO:0000259" key="5">
    <source>
        <dbReference type="Pfam" id="PF03358"/>
    </source>
</evidence>
<dbReference type="InterPro" id="IPR005025">
    <property type="entry name" value="FMN_Rdtase-like_dom"/>
</dbReference>
<gene>
    <name evidence="6" type="ORF">D0Y65_040141</name>
</gene>
<evidence type="ECO:0000256" key="2">
    <source>
        <dbReference type="ARBA" id="ARBA00012648"/>
    </source>
</evidence>
<feature type="domain" description="NADPH-dependent FMN reductase-like" evidence="5">
    <location>
        <begin position="32"/>
        <end position="89"/>
    </location>
</feature>
<dbReference type="InterPro" id="IPR029039">
    <property type="entry name" value="Flavoprotein-like_sf"/>
</dbReference>
<dbReference type="GO" id="GO:0003955">
    <property type="term" value="F:NAD(P)H dehydrogenase (quinone) activity"/>
    <property type="evidence" value="ECO:0007669"/>
    <property type="project" value="UniProtKB-EC"/>
</dbReference>
<proteinExistence type="inferred from homology"/>
<dbReference type="Proteomes" id="UP000289340">
    <property type="component" value="Chromosome 15"/>
</dbReference>
<comment type="similarity">
    <text evidence="1">Belongs to the WrbA family.</text>
</comment>